<name>A0A5J4SQ94_9ZZZZ</name>
<keyword evidence="2" id="KW-1133">Transmembrane helix</keyword>
<keyword evidence="2" id="KW-0472">Membrane</keyword>
<dbReference type="Pfam" id="PF13360">
    <property type="entry name" value="PQQ_2"/>
    <property type="match status" value="2"/>
</dbReference>
<accession>A0A5J4SQ94</accession>
<dbReference type="PANTHER" id="PTHR34512:SF30">
    <property type="entry name" value="OUTER MEMBRANE PROTEIN ASSEMBLY FACTOR BAMB"/>
    <property type="match status" value="1"/>
</dbReference>
<sequence>MRKSILRNIALVSAVGMVTFSIMLVTNYFQVRGFNPLQTEVIETLRQINDENANNTELQEQIRQLDLLARRAYFVNLDHLKVGVYILIGMLVVFVLTLRFYFAEDKQLPGKKVDPVDDWLIKTNARKYIGWVSGGLVAAALLFVFLTSPYLGSKTSNNDMKEIAEAEPPSDYDSLSETTEENIAVEDALTAEVEAIAVTVADTTTIAEPEVPKVTHNGFRGNNSNAISLARSIPVKWNLDTGENIAWRSDIPKHGFNSPVINGNKVFITGADDKARELYCYDLNTGERRWTLTAANIPGSPAQMPKTTNDTGLAASTVATNGKQVCAIFATGDLICADMDGNRLWAKNLGVPQNHYGYASSLLVFGNSLLVQYDNNNTPRILAFDMATGAERWSKSRTDKITWSSPIIAYVNNQPQLVLMGNPSITAYNPNNGEQLWRIEGLNGEVASSPCSAAGIVFGASEYAALIAIDATTGQMLWKVDDYLPEVSSPVATKDNVYLATSYGVLACYDAKTGELKQSHELNTEFYSSPVITEGKLYVFSNDGKMFIYTANNDFKPVNSFDTGEKTFATPAFTDGRIVVRTEKSIYCVTTKG</sequence>
<evidence type="ECO:0000313" key="4">
    <source>
        <dbReference type="EMBL" id="KAA6348246.1"/>
    </source>
</evidence>
<dbReference type="InterPro" id="IPR002372">
    <property type="entry name" value="PQQ_rpt_dom"/>
</dbReference>
<protein>
    <submittedName>
        <fullName evidence="4">Outer membrane protein assembly factor BamB</fullName>
    </submittedName>
</protein>
<dbReference type="SUPFAM" id="SSF50998">
    <property type="entry name" value="Quinoprotein alcohol dehydrogenase-like"/>
    <property type="match status" value="1"/>
</dbReference>
<dbReference type="InterPro" id="IPR018391">
    <property type="entry name" value="PQQ_b-propeller_rpt"/>
</dbReference>
<organism evidence="4">
    <name type="scientific">termite gut metagenome</name>
    <dbReference type="NCBI Taxonomy" id="433724"/>
    <lineage>
        <taxon>unclassified sequences</taxon>
        <taxon>metagenomes</taxon>
        <taxon>organismal metagenomes</taxon>
    </lineage>
</organism>
<dbReference type="InterPro" id="IPR011047">
    <property type="entry name" value="Quinoprotein_ADH-like_sf"/>
</dbReference>
<evidence type="ECO:0000256" key="1">
    <source>
        <dbReference type="SAM" id="Coils"/>
    </source>
</evidence>
<gene>
    <name evidence="4" type="ORF">EZS27_004314</name>
</gene>
<dbReference type="Gene3D" id="2.40.10.480">
    <property type="match status" value="1"/>
</dbReference>
<feature type="transmembrane region" description="Helical" evidence="2">
    <location>
        <begin position="9"/>
        <end position="29"/>
    </location>
</feature>
<feature type="coiled-coil region" evidence="1">
    <location>
        <begin position="41"/>
        <end position="68"/>
    </location>
</feature>
<keyword evidence="1" id="KW-0175">Coiled coil</keyword>
<evidence type="ECO:0000256" key="2">
    <source>
        <dbReference type="SAM" id="Phobius"/>
    </source>
</evidence>
<feature type="transmembrane region" description="Helical" evidence="2">
    <location>
        <begin position="128"/>
        <end position="151"/>
    </location>
</feature>
<dbReference type="InterPro" id="IPR015943">
    <property type="entry name" value="WD40/YVTN_repeat-like_dom_sf"/>
</dbReference>
<dbReference type="EMBL" id="SNRY01000073">
    <property type="protein sequence ID" value="KAA6348246.1"/>
    <property type="molecule type" value="Genomic_DNA"/>
</dbReference>
<feature type="domain" description="Pyrrolo-quinoline quinone repeat" evidence="3">
    <location>
        <begin position="235"/>
        <end position="291"/>
    </location>
</feature>
<evidence type="ECO:0000259" key="3">
    <source>
        <dbReference type="Pfam" id="PF13360"/>
    </source>
</evidence>
<comment type="caution">
    <text evidence="4">The sequence shown here is derived from an EMBL/GenBank/DDBJ whole genome shotgun (WGS) entry which is preliminary data.</text>
</comment>
<keyword evidence="2" id="KW-0812">Transmembrane</keyword>
<dbReference type="SMART" id="SM00564">
    <property type="entry name" value="PQQ"/>
    <property type="match status" value="6"/>
</dbReference>
<feature type="domain" description="Pyrrolo-quinoline quinone repeat" evidence="3">
    <location>
        <begin position="380"/>
        <end position="587"/>
    </location>
</feature>
<feature type="transmembrane region" description="Helical" evidence="2">
    <location>
        <begin position="82"/>
        <end position="102"/>
    </location>
</feature>
<proteinExistence type="predicted"/>
<dbReference type="PANTHER" id="PTHR34512">
    <property type="entry name" value="CELL SURFACE PROTEIN"/>
    <property type="match status" value="1"/>
</dbReference>
<dbReference type="AlphaFoldDB" id="A0A5J4SQ94"/>
<dbReference type="Gene3D" id="2.130.10.10">
    <property type="entry name" value="YVTN repeat-like/Quinoprotein amine dehydrogenase"/>
    <property type="match status" value="1"/>
</dbReference>
<reference evidence="4" key="1">
    <citation type="submission" date="2019-03" db="EMBL/GenBank/DDBJ databases">
        <title>Single cell metagenomics reveals metabolic interactions within the superorganism composed of flagellate Streblomastix strix and complex community of Bacteroidetes bacteria on its surface.</title>
        <authorList>
            <person name="Treitli S.C."/>
            <person name="Kolisko M."/>
            <person name="Husnik F."/>
            <person name="Keeling P."/>
            <person name="Hampl V."/>
        </authorList>
    </citation>
    <scope>NUCLEOTIDE SEQUENCE</scope>
    <source>
        <strain evidence="4">STM</strain>
    </source>
</reference>